<accession>A0A6P1US58</accession>
<proteinExistence type="predicted"/>
<dbReference type="Gene3D" id="3.40.50.2000">
    <property type="entry name" value="Glycogen Phosphorylase B"/>
    <property type="match status" value="1"/>
</dbReference>
<dbReference type="SUPFAM" id="SSF53756">
    <property type="entry name" value="UDP-Glycosyltransferase/glycogen phosphorylase"/>
    <property type="match status" value="1"/>
</dbReference>
<dbReference type="EMBL" id="CP048108">
    <property type="protein sequence ID" value="QHS44487.1"/>
    <property type="molecule type" value="Genomic_DNA"/>
</dbReference>
<dbReference type="PANTHER" id="PTHR12526:SF630">
    <property type="entry name" value="GLYCOSYLTRANSFERASE"/>
    <property type="match status" value="1"/>
</dbReference>
<dbReference type="AlphaFoldDB" id="A0A6P1US58"/>
<keyword evidence="1" id="KW-0808">Transferase</keyword>
<sequence>MSKKILFVTMHLPSVSVPEAGQKLAYSRLCSLSEKNNAKDIDLISIYNEREECYINLADYQRLNSTNLLKITNIRRLINFLSNCYLPVNIAAKTDSRIKSLVKRNTYDYIHIEFEQGISNIPVELWSKCNLVLHDVLSQSLYRFYVGEKNFLKKIIYYVRYLQMIRWERKVFKRVGEITVLNDKDKNIVKEISNNYNIKINVDYPKVSEMFHCVNRDNIIPNNIIFWGAMNRKENIDAVLWFLNDIFPIVTQKIPDCTFYIVGANPPEEIVQMQSKNIKVTGFVDSPIPFFENAALSVVPLRFGAGIKLKVLETLTAKIPTLATDVGAEGIDNINQCLFVENEPEKFAAMIVKILKTKN</sequence>
<dbReference type="PANTHER" id="PTHR12526">
    <property type="entry name" value="GLYCOSYLTRANSFERASE"/>
    <property type="match status" value="1"/>
</dbReference>
<evidence type="ECO:0000313" key="1">
    <source>
        <dbReference type="EMBL" id="QHS44487.1"/>
    </source>
</evidence>
<dbReference type="Pfam" id="PF13692">
    <property type="entry name" value="Glyco_trans_1_4"/>
    <property type="match status" value="1"/>
</dbReference>
<name>A0A6P1US58_9ENTR</name>
<dbReference type="Proteomes" id="UP000464389">
    <property type="component" value="Chromosome"/>
</dbReference>
<reference evidence="1 2" key="1">
    <citation type="submission" date="2020-01" db="EMBL/GenBank/DDBJ databases">
        <title>Bactrocera dorsalis gut bacteria genome.</title>
        <authorList>
            <person name="Zhang H."/>
            <person name="Cai Z."/>
        </authorList>
    </citation>
    <scope>NUCLEOTIDE SEQUENCE [LARGE SCALE GENOMIC DNA]</scope>
    <source>
        <strain evidence="1 2">BD177</strain>
    </source>
</reference>
<organism evidence="1 2">
    <name type="scientific">Klebsiella michiganensis</name>
    <dbReference type="NCBI Taxonomy" id="1134687"/>
    <lineage>
        <taxon>Bacteria</taxon>
        <taxon>Pseudomonadati</taxon>
        <taxon>Pseudomonadota</taxon>
        <taxon>Gammaproteobacteria</taxon>
        <taxon>Enterobacterales</taxon>
        <taxon>Enterobacteriaceae</taxon>
        <taxon>Klebsiella/Raoultella group</taxon>
        <taxon>Klebsiella</taxon>
    </lineage>
</organism>
<evidence type="ECO:0000313" key="2">
    <source>
        <dbReference type="Proteomes" id="UP000464389"/>
    </source>
</evidence>
<protein>
    <submittedName>
        <fullName evidence="1">Glycosyltransferase</fullName>
    </submittedName>
</protein>
<dbReference type="GO" id="GO:0016740">
    <property type="term" value="F:transferase activity"/>
    <property type="evidence" value="ECO:0007669"/>
    <property type="project" value="UniProtKB-KW"/>
</dbReference>
<gene>
    <name evidence="1" type="ORF">GW952_02065</name>
</gene>
<dbReference type="RefSeq" id="WP_102811890.1">
    <property type="nucleotide sequence ID" value="NZ_CABHET010000021.1"/>
</dbReference>